<dbReference type="InterPro" id="IPR018968">
    <property type="entry name" value="Phasin"/>
</dbReference>
<proteinExistence type="predicted"/>
<keyword evidence="3" id="KW-1185">Reference proteome</keyword>
<dbReference type="EMBL" id="AP018560">
    <property type="protein sequence ID" value="BBD78819.1"/>
    <property type="molecule type" value="Genomic_DNA"/>
</dbReference>
<name>A0A2Z6E2L4_9GAMM</name>
<dbReference type="KEGG" id="rbd:ALSL_0145"/>
<dbReference type="AlphaFoldDB" id="A0A2Z6E2L4"/>
<dbReference type="RefSeq" id="WP_126535709.1">
    <property type="nucleotide sequence ID" value="NZ_AP018560.1"/>
</dbReference>
<dbReference type="Proteomes" id="UP000270530">
    <property type="component" value="Chromosome"/>
</dbReference>
<evidence type="ECO:0000313" key="3">
    <source>
        <dbReference type="Proteomes" id="UP000270530"/>
    </source>
</evidence>
<dbReference type="Pfam" id="PF09361">
    <property type="entry name" value="Phasin_2"/>
    <property type="match status" value="1"/>
</dbReference>
<evidence type="ECO:0000313" key="2">
    <source>
        <dbReference type="EMBL" id="BBD78819.1"/>
    </source>
</evidence>
<reference evidence="3" key="2">
    <citation type="submission" date="2018-06" db="EMBL/GenBank/DDBJ databases">
        <title>Genome sequence of Rhodanobacteraceae bacterium strain Dysh456.</title>
        <authorList>
            <person name="Fukui M."/>
        </authorList>
    </citation>
    <scope>NUCLEOTIDE SEQUENCE [LARGE SCALE GENOMIC DNA]</scope>
    <source>
        <strain evidence="3">Dysh456</strain>
    </source>
</reference>
<reference evidence="3" key="1">
    <citation type="submission" date="2018-04" db="EMBL/GenBank/DDBJ databases">
        <authorList>
            <person name="Watanabe M."/>
            <person name="Kojima H."/>
        </authorList>
    </citation>
    <scope>NUCLEOTIDE SEQUENCE [LARGE SCALE GENOMIC DNA]</scope>
    <source>
        <strain evidence="3">Dysh456</strain>
    </source>
</reference>
<gene>
    <name evidence="2" type="ORF">ALSL_0145</name>
</gene>
<feature type="domain" description="Phasin" evidence="1">
    <location>
        <begin position="11"/>
        <end position="102"/>
    </location>
</feature>
<accession>A0A2Z6E2L4</accession>
<dbReference type="OrthoDB" id="8266045at2"/>
<sequence>MTNQNDLALQLYKANLEFYLRLGRLLQENSKRWMELGTRMLGDSIAEFSAEVEQLLKSQDWQALATLPGEIFWRQLQQRMGDDQTMAQLALNAQTAFARGLQDALKHWQEATAQAFGGVYDADTLRTNFGEFLKPWKDLTAAAASAASSMQNNPTGGTRGEGK</sequence>
<organism evidence="2 3">
    <name type="scientific">Aerosticca soli</name>
    <dbReference type="NCBI Taxonomy" id="2010829"/>
    <lineage>
        <taxon>Bacteria</taxon>
        <taxon>Pseudomonadati</taxon>
        <taxon>Pseudomonadota</taxon>
        <taxon>Gammaproteobacteria</taxon>
        <taxon>Lysobacterales</taxon>
        <taxon>Rhodanobacteraceae</taxon>
        <taxon>Aerosticca</taxon>
    </lineage>
</organism>
<evidence type="ECO:0000259" key="1">
    <source>
        <dbReference type="Pfam" id="PF09361"/>
    </source>
</evidence>
<protein>
    <recommendedName>
        <fullName evidence="1">Phasin domain-containing protein</fullName>
    </recommendedName>
</protein>